<gene>
    <name evidence="1" type="ORF">KDA27_15525</name>
</gene>
<dbReference type="InterPro" id="IPR010727">
    <property type="entry name" value="DUF1302"/>
</dbReference>
<dbReference type="Proteomes" id="UP000739538">
    <property type="component" value="Unassembled WGS sequence"/>
</dbReference>
<dbReference type="AlphaFoldDB" id="A0A956NGX6"/>
<evidence type="ECO:0000313" key="1">
    <source>
        <dbReference type="EMBL" id="MCA9757215.1"/>
    </source>
</evidence>
<name>A0A956NGX6_UNCEI</name>
<evidence type="ECO:0000313" key="2">
    <source>
        <dbReference type="Proteomes" id="UP000739538"/>
    </source>
</evidence>
<proteinExistence type="predicted"/>
<accession>A0A956NGX6</accession>
<comment type="caution">
    <text evidence="1">The sequence shown here is derived from an EMBL/GenBank/DDBJ whole genome shotgun (WGS) entry which is preliminary data.</text>
</comment>
<dbReference type="EMBL" id="JAGQHS010000088">
    <property type="protein sequence ID" value="MCA9757215.1"/>
    <property type="molecule type" value="Genomic_DNA"/>
</dbReference>
<sequence length="620" mass="67211">MQKHVLALSTLALPSLTLSGLVLLGLTMSPRAASAVEFSVADGEVTGSLDATLSVGAALRVSDRDMDLVGRENGGTANSVNGDNGNLNYDSGDFVSGAGRIAYEAEARWKNLSGFTRALYLYDNVIMNGDTKRTPLSSRAEEELGNDFTLLDAYLALDVPIGSSYLTLRGGNLLLSWGESTFIQNGINSINPVNVSKIRAAGAEVKDALVPVPMASASLGLNERFSVEGFYQFVWDHTEIEPEGTFFSTNDFASPGGEWVMLGFGAPGISDNPPNDALSLPIGSAVRREEDHDAKDDGQFGAAIRWFEPNLGDTEFGFYFTRLHSRLPLISARTGTEQSFLGEGHYSKSTRYFREFPEDIDTFGFSVNAAVPGTGTALQGELSMRKDQPLQVDDVELLFAALTPLNIPSPAGPYAGQLIFENNQLGDFGFEEYISGYRKKDVLQAQMTLTQAIGPHVGADQFILLGEVGGTFVQDMEDPDVLRYEAPGTYTSGNQFFTDVVTSQNSDGSFNHPQPETENADAFADDTSWGYRLVLRGDYNGAIGSINLQPQIAWSHDVSGTTPSPIVNFIEGRKTITTSLTASYLFAWNFQVSYTNSFGGDIYNLLSDRDFVAFTLGYSY</sequence>
<protein>
    <submittedName>
        <fullName evidence="1">DUF1302 domain-containing protein</fullName>
    </submittedName>
</protein>
<reference evidence="1" key="2">
    <citation type="journal article" date="2021" name="Microbiome">
        <title>Successional dynamics and alternative stable states in a saline activated sludge microbial community over 9 years.</title>
        <authorList>
            <person name="Wang Y."/>
            <person name="Ye J."/>
            <person name="Ju F."/>
            <person name="Liu L."/>
            <person name="Boyd J.A."/>
            <person name="Deng Y."/>
            <person name="Parks D.H."/>
            <person name="Jiang X."/>
            <person name="Yin X."/>
            <person name="Woodcroft B.J."/>
            <person name="Tyson G.W."/>
            <person name="Hugenholtz P."/>
            <person name="Polz M.F."/>
            <person name="Zhang T."/>
        </authorList>
    </citation>
    <scope>NUCLEOTIDE SEQUENCE</scope>
    <source>
        <strain evidence="1">HKST-UBA02</strain>
    </source>
</reference>
<reference evidence="1" key="1">
    <citation type="submission" date="2020-04" db="EMBL/GenBank/DDBJ databases">
        <authorList>
            <person name="Zhang T."/>
        </authorList>
    </citation>
    <scope>NUCLEOTIDE SEQUENCE</scope>
    <source>
        <strain evidence="1">HKST-UBA02</strain>
    </source>
</reference>
<organism evidence="1 2">
    <name type="scientific">Eiseniibacteriota bacterium</name>
    <dbReference type="NCBI Taxonomy" id="2212470"/>
    <lineage>
        <taxon>Bacteria</taxon>
        <taxon>Candidatus Eiseniibacteriota</taxon>
    </lineage>
</organism>
<dbReference type="Pfam" id="PF06980">
    <property type="entry name" value="DUF1302"/>
    <property type="match status" value="1"/>
</dbReference>